<reference evidence="2" key="1">
    <citation type="journal article" date="2020" name="Nature">
        <title>Giant virus diversity and host interactions through global metagenomics.</title>
        <authorList>
            <person name="Schulz F."/>
            <person name="Roux S."/>
            <person name="Paez-Espino D."/>
            <person name="Jungbluth S."/>
            <person name="Walsh D.A."/>
            <person name="Denef V.J."/>
            <person name="McMahon K.D."/>
            <person name="Konstantinidis K.T."/>
            <person name="Eloe-Fadrosh E.A."/>
            <person name="Kyrpides N.C."/>
            <person name="Woyke T."/>
        </authorList>
    </citation>
    <scope>NUCLEOTIDE SEQUENCE</scope>
    <source>
        <strain evidence="2">GVMAG-M-3300023184-186</strain>
    </source>
</reference>
<proteinExistence type="predicted"/>
<accession>A0A6C0I154</accession>
<dbReference type="AlphaFoldDB" id="A0A6C0I154"/>
<feature type="domain" description="RING-type" evidence="1">
    <location>
        <begin position="188"/>
        <end position="236"/>
    </location>
</feature>
<protein>
    <recommendedName>
        <fullName evidence="1">RING-type domain-containing protein</fullName>
    </recommendedName>
</protein>
<dbReference type="EMBL" id="MN740070">
    <property type="protein sequence ID" value="QHT86509.1"/>
    <property type="molecule type" value="Genomic_DNA"/>
</dbReference>
<name>A0A6C0I154_9ZZZZ</name>
<dbReference type="SUPFAM" id="SSF57850">
    <property type="entry name" value="RING/U-box"/>
    <property type="match status" value="1"/>
</dbReference>
<sequence>MSELEETSIPVDREELGNLAPNMLRLEKESVDVTKEADSDKESEVEYELQELASIILNTLNEDSKHFSDNFIYRLPFFEIDEIPVNAKLNITKSRKSIILYIDSNIIYNFSYHMYYKQFISHNSIGGYKYTIEDFIDAIQKVIKSIKAMKFDKLSGKLSIDNSISIKEKNAFMQLFDFDHVRLKYDECSVCGDETMNKTECDHSLCHGCQEQIREIKHLDYDEHEYFATQECPICRNTINRRRLNVDKF</sequence>
<dbReference type="PROSITE" id="PS50089">
    <property type="entry name" value="ZF_RING_2"/>
    <property type="match status" value="1"/>
</dbReference>
<dbReference type="Gene3D" id="3.30.40.10">
    <property type="entry name" value="Zinc/RING finger domain, C3HC4 (zinc finger)"/>
    <property type="match status" value="1"/>
</dbReference>
<dbReference type="InterPro" id="IPR001841">
    <property type="entry name" value="Znf_RING"/>
</dbReference>
<evidence type="ECO:0000259" key="1">
    <source>
        <dbReference type="PROSITE" id="PS50089"/>
    </source>
</evidence>
<dbReference type="InterPro" id="IPR013083">
    <property type="entry name" value="Znf_RING/FYVE/PHD"/>
</dbReference>
<organism evidence="2">
    <name type="scientific">viral metagenome</name>
    <dbReference type="NCBI Taxonomy" id="1070528"/>
    <lineage>
        <taxon>unclassified sequences</taxon>
        <taxon>metagenomes</taxon>
        <taxon>organismal metagenomes</taxon>
    </lineage>
</organism>
<evidence type="ECO:0000313" key="2">
    <source>
        <dbReference type="EMBL" id="QHT86509.1"/>
    </source>
</evidence>